<sequence length="172" mass="18625">MHGPDGGCAVTIEEFVDTGGRALPRFATALTCDPHLAEDVVQEVLLRAAPRWGRITAGGPPEPYLRRMVVNEYLGLRRRRAFHDVPASPADLTGLARPTEDPDYGEREEMLARIRALPPKQRAVLALRYYAGLADGDIADVLGCRASTVRAHASRAIAALRADEFAKTGGNP</sequence>
<dbReference type="GO" id="GO:0016987">
    <property type="term" value="F:sigma factor activity"/>
    <property type="evidence" value="ECO:0007669"/>
    <property type="project" value="UniProtKB-KW"/>
</dbReference>
<evidence type="ECO:0000256" key="1">
    <source>
        <dbReference type="ARBA" id="ARBA00010641"/>
    </source>
</evidence>
<dbReference type="EMBL" id="MKQR01000002">
    <property type="protein sequence ID" value="OLR95372.1"/>
    <property type="molecule type" value="Genomic_DNA"/>
</dbReference>
<accession>A0A1Q9LTK6</accession>
<dbReference type="Proteomes" id="UP000186040">
    <property type="component" value="Unassembled WGS sequence"/>
</dbReference>
<dbReference type="AlphaFoldDB" id="A0A1Q9LTK6"/>
<keyword evidence="3" id="KW-0731">Sigma factor</keyword>
<protein>
    <recommendedName>
        <fullName evidence="10">RNA polymerase subunit sigma-24</fullName>
    </recommendedName>
</protein>
<dbReference type="Gene3D" id="1.10.1740.10">
    <property type="match status" value="1"/>
</dbReference>
<feature type="domain" description="RNA polymerase sigma factor 70 region 4 type 2" evidence="7">
    <location>
        <begin position="108"/>
        <end position="160"/>
    </location>
</feature>
<dbReference type="InterPro" id="IPR013324">
    <property type="entry name" value="RNA_pol_sigma_r3/r4-like"/>
</dbReference>
<dbReference type="InterPro" id="IPR036388">
    <property type="entry name" value="WH-like_DNA-bd_sf"/>
</dbReference>
<gene>
    <name evidence="8" type="ORF">BJP25_06340</name>
</gene>
<evidence type="ECO:0008006" key="10">
    <source>
        <dbReference type="Google" id="ProtNLM"/>
    </source>
</evidence>
<evidence type="ECO:0000256" key="4">
    <source>
        <dbReference type="ARBA" id="ARBA00023125"/>
    </source>
</evidence>
<dbReference type="STRING" id="1193682.BJP25_06340"/>
<dbReference type="Pfam" id="PF04542">
    <property type="entry name" value="Sigma70_r2"/>
    <property type="match status" value="1"/>
</dbReference>
<proteinExistence type="inferred from homology"/>
<dbReference type="CDD" id="cd06171">
    <property type="entry name" value="Sigma70_r4"/>
    <property type="match status" value="1"/>
</dbReference>
<evidence type="ECO:0000313" key="8">
    <source>
        <dbReference type="EMBL" id="OLR95372.1"/>
    </source>
</evidence>
<keyword evidence="9" id="KW-1185">Reference proteome</keyword>
<feature type="domain" description="RNA polymerase sigma-70 region 2" evidence="6">
    <location>
        <begin position="20"/>
        <end position="81"/>
    </location>
</feature>
<dbReference type="GO" id="GO:0003677">
    <property type="term" value="F:DNA binding"/>
    <property type="evidence" value="ECO:0007669"/>
    <property type="project" value="UniProtKB-KW"/>
</dbReference>
<dbReference type="GO" id="GO:0006352">
    <property type="term" value="P:DNA-templated transcription initiation"/>
    <property type="evidence" value="ECO:0007669"/>
    <property type="project" value="InterPro"/>
</dbReference>
<evidence type="ECO:0000256" key="3">
    <source>
        <dbReference type="ARBA" id="ARBA00023082"/>
    </source>
</evidence>
<dbReference type="InterPro" id="IPR014284">
    <property type="entry name" value="RNA_pol_sigma-70_dom"/>
</dbReference>
<dbReference type="PANTHER" id="PTHR43133:SF50">
    <property type="entry name" value="ECF RNA POLYMERASE SIGMA FACTOR SIGM"/>
    <property type="match status" value="1"/>
</dbReference>
<dbReference type="InterPro" id="IPR039425">
    <property type="entry name" value="RNA_pol_sigma-70-like"/>
</dbReference>
<dbReference type="PANTHER" id="PTHR43133">
    <property type="entry name" value="RNA POLYMERASE ECF-TYPE SIGMA FACTO"/>
    <property type="match status" value="1"/>
</dbReference>
<dbReference type="InterPro" id="IPR013249">
    <property type="entry name" value="RNA_pol_sigma70_r4_t2"/>
</dbReference>
<dbReference type="SUPFAM" id="SSF88946">
    <property type="entry name" value="Sigma2 domain of RNA polymerase sigma factors"/>
    <property type="match status" value="1"/>
</dbReference>
<keyword evidence="5" id="KW-0804">Transcription</keyword>
<evidence type="ECO:0000256" key="5">
    <source>
        <dbReference type="ARBA" id="ARBA00023163"/>
    </source>
</evidence>
<name>A0A1Q9LTK6_9PSEU</name>
<dbReference type="SUPFAM" id="SSF88659">
    <property type="entry name" value="Sigma3 and sigma4 domains of RNA polymerase sigma factors"/>
    <property type="match status" value="1"/>
</dbReference>
<dbReference type="Gene3D" id="1.10.10.10">
    <property type="entry name" value="Winged helix-like DNA-binding domain superfamily/Winged helix DNA-binding domain"/>
    <property type="match status" value="1"/>
</dbReference>
<dbReference type="NCBIfam" id="TIGR02937">
    <property type="entry name" value="sigma70-ECF"/>
    <property type="match status" value="1"/>
</dbReference>
<dbReference type="InterPro" id="IPR013325">
    <property type="entry name" value="RNA_pol_sigma_r2"/>
</dbReference>
<evidence type="ECO:0000256" key="2">
    <source>
        <dbReference type="ARBA" id="ARBA00023015"/>
    </source>
</evidence>
<comment type="caution">
    <text evidence="8">The sequence shown here is derived from an EMBL/GenBank/DDBJ whole genome shotgun (WGS) entry which is preliminary data.</text>
</comment>
<evidence type="ECO:0000259" key="6">
    <source>
        <dbReference type="Pfam" id="PF04542"/>
    </source>
</evidence>
<dbReference type="Pfam" id="PF08281">
    <property type="entry name" value="Sigma70_r4_2"/>
    <property type="match status" value="1"/>
</dbReference>
<comment type="similarity">
    <text evidence="1">Belongs to the sigma-70 factor family. ECF subfamily.</text>
</comment>
<dbReference type="InterPro" id="IPR007627">
    <property type="entry name" value="RNA_pol_sigma70_r2"/>
</dbReference>
<evidence type="ECO:0000313" key="9">
    <source>
        <dbReference type="Proteomes" id="UP000186040"/>
    </source>
</evidence>
<organism evidence="8 9">
    <name type="scientific">Actinokineospora bangkokensis</name>
    <dbReference type="NCBI Taxonomy" id="1193682"/>
    <lineage>
        <taxon>Bacteria</taxon>
        <taxon>Bacillati</taxon>
        <taxon>Actinomycetota</taxon>
        <taxon>Actinomycetes</taxon>
        <taxon>Pseudonocardiales</taxon>
        <taxon>Pseudonocardiaceae</taxon>
        <taxon>Actinokineospora</taxon>
    </lineage>
</organism>
<keyword evidence="4" id="KW-0238">DNA-binding</keyword>
<evidence type="ECO:0000259" key="7">
    <source>
        <dbReference type="Pfam" id="PF08281"/>
    </source>
</evidence>
<keyword evidence="2" id="KW-0805">Transcription regulation</keyword>
<reference evidence="8 9" key="1">
    <citation type="submission" date="2016-10" db="EMBL/GenBank/DDBJ databases">
        <title>The Draft Genome Sequence of Actinokineospora bangkokensis 44EHWT reveals the biosynthetic pathway of antifungal compounds Thailandins with unusual extender unit butylmalonyl-CoA.</title>
        <authorList>
            <person name="Greule A."/>
            <person name="Intra B."/>
            <person name="Flemming S."/>
            <person name="Rommel M.G."/>
            <person name="Panbangred W."/>
            <person name="Bechthold A."/>
        </authorList>
    </citation>
    <scope>NUCLEOTIDE SEQUENCE [LARGE SCALE GENOMIC DNA]</scope>
    <source>
        <strain evidence="8 9">44EHW</strain>
    </source>
</reference>